<organism evidence="3 4">
    <name type="scientific">Massarina eburnea CBS 473.64</name>
    <dbReference type="NCBI Taxonomy" id="1395130"/>
    <lineage>
        <taxon>Eukaryota</taxon>
        <taxon>Fungi</taxon>
        <taxon>Dikarya</taxon>
        <taxon>Ascomycota</taxon>
        <taxon>Pezizomycotina</taxon>
        <taxon>Dothideomycetes</taxon>
        <taxon>Pleosporomycetidae</taxon>
        <taxon>Pleosporales</taxon>
        <taxon>Massarineae</taxon>
        <taxon>Massarinaceae</taxon>
        <taxon>Massarina</taxon>
    </lineage>
</organism>
<accession>A0A6A6SHD7</accession>
<dbReference type="EMBL" id="MU006777">
    <property type="protein sequence ID" value="KAF2645664.1"/>
    <property type="molecule type" value="Genomic_DNA"/>
</dbReference>
<feature type="chain" id="PRO_5025639151" evidence="2">
    <location>
        <begin position="30"/>
        <end position="71"/>
    </location>
</feature>
<keyword evidence="2" id="KW-0732">Signal</keyword>
<evidence type="ECO:0000313" key="4">
    <source>
        <dbReference type="Proteomes" id="UP000799753"/>
    </source>
</evidence>
<sequence length="71" mass="7542">MQLFHLFHGGVSTIRLAALLCLASPMIHSMPAGLSASQARPSPIAHRAPVAPRTVKSRPQPRPHSPSLCIA</sequence>
<reference evidence="3" key="1">
    <citation type="journal article" date="2020" name="Stud. Mycol.">
        <title>101 Dothideomycetes genomes: a test case for predicting lifestyles and emergence of pathogens.</title>
        <authorList>
            <person name="Haridas S."/>
            <person name="Albert R."/>
            <person name="Binder M."/>
            <person name="Bloem J."/>
            <person name="Labutti K."/>
            <person name="Salamov A."/>
            <person name="Andreopoulos B."/>
            <person name="Baker S."/>
            <person name="Barry K."/>
            <person name="Bills G."/>
            <person name="Bluhm B."/>
            <person name="Cannon C."/>
            <person name="Castanera R."/>
            <person name="Culley D."/>
            <person name="Daum C."/>
            <person name="Ezra D."/>
            <person name="Gonzalez J."/>
            <person name="Henrissat B."/>
            <person name="Kuo A."/>
            <person name="Liang C."/>
            <person name="Lipzen A."/>
            <person name="Lutzoni F."/>
            <person name="Magnuson J."/>
            <person name="Mondo S."/>
            <person name="Nolan M."/>
            <person name="Ohm R."/>
            <person name="Pangilinan J."/>
            <person name="Park H.-J."/>
            <person name="Ramirez L."/>
            <person name="Alfaro M."/>
            <person name="Sun H."/>
            <person name="Tritt A."/>
            <person name="Yoshinaga Y."/>
            <person name="Zwiers L.-H."/>
            <person name="Turgeon B."/>
            <person name="Goodwin S."/>
            <person name="Spatafora J."/>
            <person name="Crous P."/>
            <person name="Grigoriev I."/>
        </authorList>
    </citation>
    <scope>NUCLEOTIDE SEQUENCE</scope>
    <source>
        <strain evidence="3">CBS 473.64</strain>
    </source>
</reference>
<feature type="signal peptide" evidence="2">
    <location>
        <begin position="1"/>
        <end position="29"/>
    </location>
</feature>
<protein>
    <submittedName>
        <fullName evidence="3">Uncharacterized protein</fullName>
    </submittedName>
</protein>
<keyword evidence="4" id="KW-1185">Reference proteome</keyword>
<name>A0A6A6SHD7_9PLEO</name>
<proteinExistence type="predicted"/>
<evidence type="ECO:0000313" key="3">
    <source>
        <dbReference type="EMBL" id="KAF2645664.1"/>
    </source>
</evidence>
<dbReference type="AlphaFoldDB" id="A0A6A6SHD7"/>
<feature type="region of interest" description="Disordered" evidence="1">
    <location>
        <begin position="33"/>
        <end position="71"/>
    </location>
</feature>
<evidence type="ECO:0000256" key="2">
    <source>
        <dbReference type="SAM" id="SignalP"/>
    </source>
</evidence>
<dbReference type="Proteomes" id="UP000799753">
    <property type="component" value="Unassembled WGS sequence"/>
</dbReference>
<evidence type="ECO:0000256" key="1">
    <source>
        <dbReference type="SAM" id="MobiDB-lite"/>
    </source>
</evidence>
<gene>
    <name evidence="3" type="ORF">P280DRAFT_465452</name>
</gene>